<organism evidence="2 3">
    <name type="scientific">Tumebacillus avium</name>
    <dbReference type="NCBI Taxonomy" id="1903704"/>
    <lineage>
        <taxon>Bacteria</taxon>
        <taxon>Bacillati</taxon>
        <taxon>Bacillota</taxon>
        <taxon>Bacilli</taxon>
        <taxon>Bacillales</taxon>
        <taxon>Alicyclobacillaceae</taxon>
        <taxon>Tumebacillus</taxon>
    </lineage>
</organism>
<keyword evidence="1" id="KW-0812">Transmembrane</keyword>
<feature type="transmembrane region" description="Helical" evidence="1">
    <location>
        <begin position="73"/>
        <end position="93"/>
    </location>
</feature>
<keyword evidence="1" id="KW-1133">Transmembrane helix</keyword>
<dbReference type="RefSeq" id="WP_087457031.1">
    <property type="nucleotide sequence ID" value="NZ_CP021434.1"/>
</dbReference>
<reference evidence="3" key="1">
    <citation type="submission" date="2017-05" db="EMBL/GenBank/DDBJ databases">
        <authorList>
            <person name="Sung H."/>
        </authorList>
    </citation>
    <scope>NUCLEOTIDE SEQUENCE [LARGE SCALE GENOMIC DNA]</scope>
    <source>
        <strain evidence="3">AR23208</strain>
    </source>
</reference>
<proteinExistence type="predicted"/>
<sequence>MTKLIITLLLPLLAVVWLFYVIKRKAKYQTAVDGIGAMLIYWIVGFLVTWLFATYLGLYLYGMAQQQEVGGSAKILFVLSVYVGGLWGALLPYRAYARSNKDSVWIWLGSALLYSVLFYLSTMFVR</sequence>
<evidence type="ECO:0000313" key="2">
    <source>
        <dbReference type="EMBL" id="ARU61652.1"/>
    </source>
</evidence>
<evidence type="ECO:0000313" key="3">
    <source>
        <dbReference type="Proteomes" id="UP000195437"/>
    </source>
</evidence>
<dbReference type="Proteomes" id="UP000195437">
    <property type="component" value="Chromosome"/>
</dbReference>
<name>A0A1Y0IM66_9BACL</name>
<feature type="transmembrane region" description="Helical" evidence="1">
    <location>
        <begin position="39"/>
        <end position="61"/>
    </location>
</feature>
<dbReference type="OrthoDB" id="2381882at2"/>
<dbReference type="KEGG" id="tum:CBW65_11965"/>
<keyword evidence="3" id="KW-1185">Reference proteome</keyword>
<dbReference type="EMBL" id="CP021434">
    <property type="protein sequence ID" value="ARU61652.1"/>
    <property type="molecule type" value="Genomic_DNA"/>
</dbReference>
<protein>
    <submittedName>
        <fullName evidence="2">Uncharacterized protein</fullName>
    </submittedName>
</protein>
<evidence type="ECO:0000256" key="1">
    <source>
        <dbReference type="SAM" id="Phobius"/>
    </source>
</evidence>
<dbReference type="AlphaFoldDB" id="A0A1Y0IM66"/>
<keyword evidence="1" id="KW-0472">Membrane</keyword>
<accession>A0A1Y0IM66</accession>
<feature type="transmembrane region" description="Helical" evidence="1">
    <location>
        <begin position="105"/>
        <end position="125"/>
    </location>
</feature>
<gene>
    <name evidence="2" type="ORF">CBW65_11965</name>
</gene>